<proteinExistence type="predicted"/>
<dbReference type="NCBIfam" id="TIGR01414">
    <property type="entry name" value="autotrans_barl"/>
    <property type="match status" value="1"/>
</dbReference>
<dbReference type="Gene3D" id="2.40.128.130">
    <property type="entry name" value="Autotransporter beta-domain"/>
    <property type="match status" value="1"/>
</dbReference>
<dbReference type="InterPro" id="IPR006315">
    <property type="entry name" value="OM_autotransptr_brl_dom"/>
</dbReference>
<organism evidence="1 2">
    <name type="scientific">Campylobacter jejuni subsp. jejuni serotype O:23/36 (strain 81-176)</name>
    <dbReference type="NCBI Taxonomy" id="354242"/>
    <lineage>
        <taxon>Bacteria</taxon>
        <taxon>Pseudomonadati</taxon>
        <taxon>Campylobacterota</taxon>
        <taxon>Epsilonproteobacteria</taxon>
        <taxon>Campylobacterales</taxon>
        <taxon>Campylobacteraceae</taxon>
        <taxon>Campylobacter</taxon>
    </lineage>
</organism>
<dbReference type="Proteomes" id="UP000000646">
    <property type="component" value="Chromosome"/>
</dbReference>
<evidence type="ECO:0000313" key="2">
    <source>
        <dbReference type="Proteomes" id="UP000000646"/>
    </source>
</evidence>
<evidence type="ECO:0000313" key="1">
    <source>
        <dbReference type="EMBL" id="EAQ73287.1"/>
    </source>
</evidence>
<dbReference type="EMBL" id="CP000538">
    <property type="protein sequence ID" value="EAQ73287.1"/>
    <property type="molecule type" value="Genomic_DNA"/>
</dbReference>
<reference evidence="2" key="1">
    <citation type="submission" date="2006-12" db="EMBL/GenBank/DDBJ databases">
        <authorList>
            <person name="Fouts D.E."/>
            <person name="Nelson K.E."/>
            <person name="Sebastian Y."/>
        </authorList>
    </citation>
    <scope>NUCLEOTIDE SEQUENCE [LARGE SCALE GENOMIC DNA]</scope>
    <source>
        <strain evidence="2">81-176</strain>
    </source>
</reference>
<dbReference type="InterPro" id="IPR036709">
    <property type="entry name" value="Autotransporte_beta_dom_sf"/>
</dbReference>
<protein>
    <submittedName>
        <fullName evidence="1">Pathogenicity protein, putative, truncation</fullName>
    </submittedName>
</protein>
<accession>A0A0H3PET9</accession>
<dbReference type="KEGG" id="cjj:CJJ81176_0248"/>
<gene>
    <name evidence="1" type="ordered locus">CJJ81176_0248</name>
</gene>
<sequence>MFINLGNDYKLNDKTRFSFEFEKTFFGDLNVDWSANANLRYSF</sequence>
<dbReference type="AlphaFoldDB" id="A0A0H3PET9"/>
<name>A0A0H3PET9_CAMJJ</name>
<dbReference type="GO" id="GO:0019867">
    <property type="term" value="C:outer membrane"/>
    <property type="evidence" value="ECO:0007669"/>
    <property type="project" value="InterPro"/>
</dbReference>
<dbReference type="SUPFAM" id="SSF103515">
    <property type="entry name" value="Autotransporter"/>
    <property type="match status" value="1"/>
</dbReference>
<dbReference type="HOGENOM" id="CLU_216742_0_0_7"/>